<dbReference type="AlphaFoldDB" id="A0AAJ8E3E3"/>
<name>A0AAJ8E3E3_ASPNG</name>
<reference evidence="1" key="2">
    <citation type="submission" date="2025-08" db="UniProtKB">
        <authorList>
            <consortium name="RefSeq"/>
        </authorList>
    </citation>
    <scope>IDENTIFICATION</scope>
</reference>
<accession>A0AAJ8E3E3</accession>
<dbReference type="RefSeq" id="XP_059605975.1">
    <property type="nucleotide sequence ID" value="XM_059746032.1"/>
</dbReference>
<protein>
    <submittedName>
        <fullName evidence="1">Uncharacterized protein</fullName>
    </submittedName>
</protein>
<organism evidence="1">
    <name type="scientific">Aspergillus niger</name>
    <dbReference type="NCBI Taxonomy" id="5061"/>
    <lineage>
        <taxon>Eukaryota</taxon>
        <taxon>Fungi</taxon>
        <taxon>Dikarya</taxon>
        <taxon>Ascomycota</taxon>
        <taxon>Pezizomycotina</taxon>
        <taxon>Eurotiomycetes</taxon>
        <taxon>Eurotiomycetidae</taxon>
        <taxon>Eurotiales</taxon>
        <taxon>Aspergillaceae</taxon>
        <taxon>Aspergillus</taxon>
        <taxon>Aspergillus subgen. Circumdati</taxon>
    </lineage>
</organism>
<evidence type="ECO:0000313" key="1">
    <source>
        <dbReference type="RefSeq" id="XP_059605975.1"/>
    </source>
</evidence>
<sequence length="85" mass="9357">MEACWSIWGSCPWFDFQDSWGGWPDKGRNMVGLLRLGGAADSLNLIQHMTYPCVLGSLNVRLIGCSQTTCLSKRPTGGLINTHTQ</sequence>
<dbReference type="GeneID" id="84590203"/>
<proteinExistence type="predicted"/>
<dbReference type="VEuPathDB" id="FungiDB:An02g00930"/>
<dbReference type="KEGG" id="ang:An02g00930"/>
<reference evidence="1" key="1">
    <citation type="submission" date="2025-02" db="EMBL/GenBank/DDBJ databases">
        <authorList>
            <consortium name="NCBI Genome Project"/>
        </authorList>
    </citation>
    <scope>NUCLEOTIDE SEQUENCE</scope>
</reference>
<gene>
    <name evidence="1" type="ORF">An02g00930</name>
</gene>